<gene>
    <name evidence="2" type="ORF">FHS21_001754</name>
</gene>
<dbReference type="InterPro" id="IPR036412">
    <property type="entry name" value="HAD-like_sf"/>
</dbReference>
<dbReference type="SUPFAM" id="SSF56784">
    <property type="entry name" value="HAD-like"/>
    <property type="match status" value="1"/>
</dbReference>
<sequence length="227" mass="24891">MHVFCDFDGTISVEDATDFVLSNLADPAWQAIEQEWLDGEIGSAECMRRQVALIRAKQHELDDVLEDVVIDPTFPAFADFCSRHAMPLTIVSDGVDYFIKQILVRTNLSHIPVIANKLTIVNPEGKPSYHLASPHADPDCLSAAGVCKCRSLTPRDLRVYVGDGRSDFCVSHQPELVFAKGELADYCFAEDIPFIAYETFADLTHSLKSAVPGLSANALSTPRHAAA</sequence>
<dbReference type="GO" id="GO:0016791">
    <property type="term" value="F:phosphatase activity"/>
    <property type="evidence" value="ECO:0007669"/>
    <property type="project" value="InterPro"/>
</dbReference>
<dbReference type="Gene3D" id="3.90.1470.20">
    <property type="match status" value="1"/>
</dbReference>
<organism evidence="2 3">
    <name type="scientific">Phyllobacterium trifolii</name>
    <dbReference type="NCBI Taxonomy" id="300193"/>
    <lineage>
        <taxon>Bacteria</taxon>
        <taxon>Pseudomonadati</taxon>
        <taxon>Pseudomonadota</taxon>
        <taxon>Alphaproteobacteria</taxon>
        <taxon>Hyphomicrobiales</taxon>
        <taxon>Phyllobacteriaceae</taxon>
        <taxon>Phyllobacterium</taxon>
    </lineage>
</organism>
<dbReference type="PANTHER" id="PTHR28181">
    <property type="entry name" value="UPF0655 PROTEIN YCR015C"/>
    <property type="match status" value="1"/>
</dbReference>
<proteinExistence type="predicted"/>
<dbReference type="InterPro" id="IPR050849">
    <property type="entry name" value="HAD-like_hydrolase_phosphatase"/>
</dbReference>
<dbReference type="Proteomes" id="UP000554520">
    <property type="component" value="Unassembled WGS sequence"/>
</dbReference>
<accession>A0A839UAN2</accession>
<reference evidence="2 3" key="1">
    <citation type="submission" date="2020-08" db="EMBL/GenBank/DDBJ databases">
        <title>Genomic Encyclopedia of Type Strains, Phase III (KMG-III): the genomes of soil and plant-associated and newly described type strains.</title>
        <authorList>
            <person name="Whitman W."/>
        </authorList>
    </citation>
    <scope>NUCLEOTIDE SEQUENCE [LARGE SCALE GENOMIC DNA]</scope>
    <source>
        <strain evidence="2 3">CECT 7015</strain>
    </source>
</reference>
<dbReference type="NCBIfam" id="TIGR01489">
    <property type="entry name" value="DKMTPPase-SF"/>
    <property type="match status" value="1"/>
</dbReference>
<dbReference type="Pfam" id="PF12710">
    <property type="entry name" value="HAD"/>
    <property type="match status" value="1"/>
</dbReference>
<dbReference type="NCBIfam" id="TIGR01488">
    <property type="entry name" value="HAD-SF-IB"/>
    <property type="match status" value="1"/>
</dbReference>
<protein>
    <submittedName>
        <fullName evidence="2">2,3-diketo-5-methylthio-1-phosphopentane phosphatase</fullName>
    </submittedName>
</protein>
<keyword evidence="3" id="KW-1185">Reference proteome</keyword>
<dbReference type="InterPro" id="IPR006384">
    <property type="entry name" value="HAD_hydro_PyrdxlP_Pase-like"/>
</dbReference>
<dbReference type="EMBL" id="JACHXN010000004">
    <property type="protein sequence ID" value="MBB3145349.1"/>
    <property type="molecule type" value="Genomic_DNA"/>
</dbReference>
<dbReference type="RefSeq" id="WP_183661632.1">
    <property type="nucleotide sequence ID" value="NZ_JACHXN010000004.1"/>
</dbReference>
<dbReference type="AlphaFoldDB" id="A0A839UAN2"/>
<dbReference type="Gene3D" id="3.40.50.1000">
    <property type="entry name" value="HAD superfamily/HAD-like"/>
    <property type="match status" value="1"/>
</dbReference>
<dbReference type="InterPro" id="IPR023214">
    <property type="entry name" value="HAD_sf"/>
</dbReference>
<evidence type="ECO:0000313" key="2">
    <source>
        <dbReference type="EMBL" id="MBB3145349.1"/>
    </source>
</evidence>
<name>A0A839UAN2_9HYPH</name>
<dbReference type="PANTHER" id="PTHR28181:SF2">
    <property type="entry name" value="PHOSPHORIC MONOESTER HYDROLASE"/>
    <property type="match status" value="1"/>
</dbReference>
<evidence type="ECO:0000313" key="3">
    <source>
        <dbReference type="Proteomes" id="UP000554520"/>
    </source>
</evidence>
<keyword evidence="1" id="KW-0378">Hydrolase</keyword>
<comment type="caution">
    <text evidence="2">The sequence shown here is derived from an EMBL/GenBank/DDBJ whole genome shotgun (WGS) entry which is preliminary data.</text>
</comment>
<evidence type="ECO:0000256" key="1">
    <source>
        <dbReference type="ARBA" id="ARBA00022801"/>
    </source>
</evidence>